<keyword evidence="3 5" id="KW-1133">Transmembrane helix</keyword>
<dbReference type="InterPro" id="IPR051533">
    <property type="entry name" value="WaaL-like"/>
</dbReference>
<dbReference type="GO" id="GO:0016874">
    <property type="term" value="F:ligase activity"/>
    <property type="evidence" value="ECO:0007669"/>
    <property type="project" value="UniProtKB-KW"/>
</dbReference>
<evidence type="ECO:0000256" key="5">
    <source>
        <dbReference type="SAM" id="Phobius"/>
    </source>
</evidence>
<dbReference type="RefSeq" id="WP_402701262.1">
    <property type="nucleotide sequence ID" value="NZ_JBIUZV010000007.1"/>
</dbReference>
<evidence type="ECO:0000256" key="3">
    <source>
        <dbReference type="ARBA" id="ARBA00022989"/>
    </source>
</evidence>
<reference evidence="7 8" key="1">
    <citation type="submission" date="2024-10" db="EMBL/GenBank/DDBJ databases">
        <title>The Natural Products Discovery Center: Release of the First 8490 Sequenced Strains for Exploring Actinobacteria Biosynthetic Diversity.</title>
        <authorList>
            <person name="Kalkreuter E."/>
            <person name="Kautsar S.A."/>
            <person name="Yang D."/>
            <person name="Bader C.D."/>
            <person name="Teijaro C.N."/>
            <person name="Fluegel L."/>
            <person name="Davis C.M."/>
            <person name="Simpson J.R."/>
            <person name="Lauterbach L."/>
            <person name="Steele A.D."/>
            <person name="Gui C."/>
            <person name="Meng S."/>
            <person name="Li G."/>
            <person name="Viehrig K."/>
            <person name="Ye F."/>
            <person name="Su P."/>
            <person name="Kiefer A.F."/>
            <person name="Nichols A."/>
            <person name="Cepeda A.J."/>
            <person name="Yan W."/>
            <person name="Fan B."/>
            <person name="Jiang Y."/>
            <person name="Adhikari A."/>
            <person name="Zheng C.-J."/>
            <person name="Schuster L."/>
            <person name="Cowan T.M."/>
            <person name="Smanski M.J."/>
            <person name="Chevrette M.G."/>
            <person name="De Carvalho L.P.S."/>
            <person name="Shen B."/>
        </authorList>
    </citation>
    <scope>NUCLEOTIDE SEQUENCE [LARGE SCALE GENOMIC DNA]</scope>
    <source>
        <strain evidence="7 8">NPDC087045</strain>
    </source>
</reference>
<name>A0ABW8F0U2_9BURK</name>
<keyword evidence="2 5" id="KW-0812">Transmembrane</keyword>
<comment type="subcellular location">
    <subcellularLocation>
        <location evidence="1">Membrane</location>
        <topology evidence="1">Multi-pass membrane protein</topology>
    </subcellularLocation>
</comment>
<feature type="transmembrane region" description="Helical" evidence="5">
    <location>
        <begin position="9"/>
        <end position="26"/>
    </location>
</feature>
<evidence type="ECO:0000259" key="6">
    <source>
        <dbReference type="Pfam" id="PF04932"/>
    </source>
</evidence>
<proteinExistence type="predicted"/>
<comment type="caution">
    <text evidence="7">The sequence shown here is derived from an EMBL/GenBank/DDBJ whole genome shotgun (WGS) entry which is preliminary data.</text>
</comment>
<evidence type="ECO:0000256" key="4">
    <source>
        <dbReference type="ARBA" id="ARBA00023136"/>
    </source>
</evidence>
<feature type="transmembrane region" description="Helical" evidence="5">
    <location>
        <begin position="32"/>
        <end position="50"/>
    </location>
</feature>
<dbReference type="PANTHER" id="PTHR37422">
    <property type="entry name" value="TEICHURONIC ACID BIOSYNTHESIS PROTEIN TUAE"/>
    <property type="match status" value="1"/>
</dbReference>
<dbReference type="InterPro" id="IPR007016">
    <property type="entry name" value="O-antigen_ligase-rel_domated"/>
</dbReference>
<evidence type="ECO:0000313" key="7">
    <source>
        <dbReference type="EMBL" id="MFJ3046916.1"/>
    </source>
</evidence>
<evidence type="ECO:0000256" key="2">
    <source>
        <dbReference type="ARBA" id="ARBA00022692"/>
    </source>
</evidence>
<accession>A0ABW8F0U2</accession>
<protein>
    <submittedName>
        <fullName evidence="7">O-antigen ligase family protein</fullName>
    </submittedName>
</protein>
<keyword evidence="4 5" id="KW-0472">Membrane</keyword>
<dbReference type="Pfam" id="PF04932">
    <property type="entry name" value="Wzy_C"/>
    <property type="match status" value="1"/>
</dbReference>
<evidence type="ECO:0000313" key="8">
    <source>
        <dbReference type="Proteomes" id="UP001617427"/>
    </source>
</evidence>
<dbReference type="Proteomes" id="UP001617427">
    <property type="component" value="Unassembled WGS sequence"/>
</dbReference>
<feature type="transmembrane region" description="Helical" evidence="5">
    <location>
        <begin position="373"/>
        <end position="396"/>
    </location>
</feature>
<feature type="transmembrane region" description="Helical" evidence="5">
    <location>
        <begin position="121"/>
        <end position="140"/>
    </location>
</feature>
<keyword evidence="8" id="KW-1185">Reference proteome</keyword>
<feature type="transmembrane region" description="Helical" evidence="5">
    <location>
        <begin position="70"/>
        <end position="91"/>
    </location>
</feature>
<feature type="transmembrane region" description="Helical" evidence="5">
    <location>
        <begin position="184"/>
        <end position="204"/>
    </location>
</feature>
<evidence type="ECO:0000256" key="1">
    <source>
        <dbReference type="ARBA" id="ARBA00004141"/>
    </source>
</evidence>
<dbReference type="EMBL" id="JBIUZV010000007">
    <property type="protein sequence ID" value="MFJ3046916.1"/>
    <property type="molecule type" value="Genomic_DNA"/>
</dbReference>
<keyword evidence="7" id="KW-0436">Ligase</keyword>
<dbReference type="PANTHER" id="PTHR37422:SF23">
    <property type="entry name" value="TEICHURONIC ACID BIOSYNTHESIS PROTEIN TUAE"/>
    <property type="match status" value="1"/>
</dbReference>
<feature type="transmembrane region" description="Helical" evidence="5">
    <location>
        <begin position="152"/>
        <end position="172"/>
    </location>
</feature>
<feature type="transmembrane region" description="Helical" evidence="5">
    <location>
        <begin position="334"/>
        <end position="361"/>
    </location>
</feature>
<sequence>MTLQSSTPVFVRQFLFVAVAIFVTLGMSINRLAGVCFYLLVLLGLIAIFVRGRESIAAYLNSWRSYWPVYLAMSAFTLCILLSQAIVSNGTLKDVNFGFRFMAFIILFWAFLQLEARHFRLLGFLFGVGALVATVKTYLMTNGGLTREHDNFMPILAYTELAMMLGALAVLSIKWDDAISSGRIRLLSMIFKLTAGIGGLYSIYLYQSRGAWLAIPIFVVTSCLAFMPRGRLLRKMAVALAILLVIGGIYGSTSTVRERFVQAGTDINGIRQNSNMDSSLGTRYQLWSASVAIFEEHPLVGVGINGYSNALEGMADRGLITKESAKFPHSHNELLFIAVLFGSVGIVSLLALYFVPLWYFLRESGLHNTPQAEAAMLMGVTLCLSYVANGLVDVMFVWRECALFYTIMAALLMAAVKHFREPGAAYPR</sequence>
<feature type="transmembrane region" description="Helical" evidence="5">
    <location>
        <begin position="210"/>
        <end position="227"/>
    </location>
</feature>
<feature type="domain" description="O-antigen ligase-related" evidence="6">
    <location>
        <begin position="199"/>
        <end position="349"/>
    </location>
</feature>
<feature type="transmembrane region" description="Helical" evidence="5">
    <location>
        <begin position="97"/>
        <end position="114"/>
    </location>
</feature>
<organism evidence="7 8">
    <name type="scientific">Herbaspirillum chlorophenolicum</name>
    <dbReference type="NCBI Taxonomy" id="211589"/>
    <lineage>
        <taxon>Bacteria</taxon>
        <taxon>Pseudomonadati</taxon>
        <taxon>Pseudomonadota</taxon>
        <taxon>Betaproteobacteria</taxon>
        <taxon>Burkholderiales</taxon>
        <taxon>Oxalobacteraceae</taxon>
        <taxon>Herbaspirillum</taxon>
    </lineage>
</organism>
<gene>
    <name evidence="7" type="ORF">ACIPEN_13885</name>
</gene>